<evidence type="ECO:0000256" key="9">
    <source>
        <dbReference type="ARBA" id="ARBA00022909"/>
    </source>
</evidence>
<dbReference type="Pfam" id="PF01288">
    <property type="entry name" value="HPPK"/>
    <property type="match status" value="1"/>
</dbReference>
<dbReference type="SUPFAM" id="SSF55083">
    <property type="entry name" value="6-hydroxymethyl-7,8-dihydropterin pyrophosphokinase, HPPK"/>
    <property type="match status" value="1"/>
</dbReference>
<comment type="similarity">
    <text evidence="2">Belongs to the HPPK family.</text>
</comment>
<sequence length="157" mass="17331">MKSGPAQIAYVGLGANLGDARETLRHALVELDRLPGTRLVRASSIYRSAPVDAQGPDFWNAVAGIETRLNPYELLAALQQLEQAAGRERPYRNAPRTLDLDLLLHGVLRQDDPELTLPHPRMRDRAFVLLPLAEIAPGLVDTGDLARVADQRIQRLT</sequence>
<dbReference type="CDD" id="cd00483">
    <property type="entry name" value="HPPK"/>
    <property type="match status" value="1"/>
</dbReference>
<keyword evidence="8" id="KW-0067">ATP-binding</keyword>
<dbReference type="KEGG" id="hgr:DW355_11150"/>
<dbReference type="GO" id="GO:0046654">
    <property type="term" value="P:tetrahydrofolate biosynthetic process"/>
    <property type="evidence" value="ECO:0007669"/>
    <property type="project" value="UniProtKB-UniPathway"/>
</dbReference>
<gene>
    <name evidence="14" type="primary">folK</name>
    <name evidence="14" type="ORF">DW355_11150</name>
</gene>
<dbReference type="AlphaFoldDB" id="A0A4V1A292"/>
<evidence type="ECO:0000313" key="15">
    <source>
        <dbReference type="Proteomes" id="UP000292939"/>
    </source>
</evidence>
<dbReference type="Proteomes" id="UP000292939">
    <property type="component" value="Chromosome"/>
</dbReference>
<name>A0A4V1A292_9BURK</name>
<dbReference type="PANTHER" id="PTHR43071:SF1">
    <property type="entry name" value="2-AMINO-4-HYDROXY-6-HYDROXYMETHYLDIHYDROPTERIDINE PYROPHOSPHOKINASE"/>
    <property type="match status" value="1"/>
</dbReference>
<dbReference type="Gene3D" id="3.30.70.560">
    <property type="entry name" value="7,8-Dihydro-6-hydroxymethylpterin-pyrophosphokinase HPPK"/>
    <property type="match status" value="1"/>
</dbReference>
<evidence type="ECO:0000256" key="5">
    <source>
        <dbReference type="ARBA" id="ARBA00022679"/>
    </source>
</evidence>
<evidence type="ECO:0000256" key="3">
    <source>
        <dbReference type="ARBA" id="ARBA00013253"/>
    </source>
</evidence>
<dbReference type="OrthoDB" id="9808041at2"/>
<dbReference type="GO" id="GO:0005524">
    <property type="term" value="F:ATP binding"/>
    <property type="evidence" value="ECO:0007669"/>
    <property type="project" value="UniProtKB-KW"/>
</dbReference>
<dbReference type="InterPro" id="IPR000550">
    <property type="entry name" value="Hppk"/>
</dbReference>
<dbReference type="RefSeq" id="WP_131280154.1">
    <property type="nucleotide sequence ID" value="NZ_CP031395.1"/>
</dbReference>
<evidence type="ECO:0000256" key="4">
    <source>
        <dbReference type="ARBA" id="ARBA00016218"/>
    </source>
</evidence>
<evidence type="ECO:0000256" key="10">
    <source>
        <dbReference type="ARBA" id="ARBA00029409"/>
    </source>
</evidence>
<evidence type="ECO:0000256" key="2">
    <source>
        <dbReference type="ARBA" id="ARBA00005810"/>
    </source>
</evidence>
<comment type="pathway">
    <text evidence="1">Cofactor biosynthesis; tetrahydrofolate biosynthesis; 2-amino-4-hydroxy-6-hydroxymethyl-7,8-dihydropteridine diphosphate from 7,8-dihydroneopterin triphosphate: step 4/4.</text>
</comment>
<dbReference type="GO" id="GO:0003848">
    <property type="term" value="F:2-amino-4-hydroxy-6-hydroxymethyldihydropteridine diphosphokinase activity"/>
    <property type="evidence" value="ECO:0007669"/>
    <property type="project" value="UniProtKB-EC"/>
</dbReference>
<evidence type="ECO:0000256" key="6">
    <source>
        <dbReference type="ARBA" id="ARBA00022741"/>
    </source>
</evidence>
<evidence type="ECO:0000313" key="14">
    <source>
        <dbReference type="EMBL" id="QBK05239.1"/>
    </source>
</evidence>
<evidence type="ECO:0000256" key="7">
    <source>
        <dbReference type="ARBA" id="ARBA00022777"/>
    </source>
</evidence>
<dbReference type="InterPro" id="IPR035907">
    <property type="entry name" value="Hppk_sf"/>
</dbReference>
<dbReference type="PANTHER" id="PTHR43071">
    <property type="entry name" value="2-AMINO-4-HYDROXY-6-HYDROXYMETHYLDIHYDROPTERIDINE PYROPHOSPHOKINASE"/>
    <property type="match status" value="1"/>
</dbReference>
<organism evidence="14 15">
    <name type="scientific">Hylemonella gracilis</name>
    <dbReference type="NCBI Taxonomy" id="80880"/>
    <lineage>
        <taxon>Bacteria</taxon>
        <taxon>Pseudomonadati</taxon>
        <taxon>Pseudomonadota</taxon>
        <taxon>Betaproteobacteria</taxon>
        <taxon>Burkholderiales</taxon>
        <taxon>Comamonadaceae</taxon>
        <taxon>Hylemonella</taxon>
    </lineage>
</organism>
<proteinExistence type="inferred from homology"/>
<feature type="domain" description="7,8-dihydro-6-hydroxymethylpterin-pyrophosphokinase" evidence="13">
    <location>
        <begin position="92"/>
        <end position="103"/>
    </location>
</feature>
<dbReference type="EC" id="2.7.6.3" evidence="3"/>
<comment type="function">
    <text evidence="10">Catalyzes the transfer of pyrophosphate from adenosine triphosphate (ATP) to 6-hydroxymethyl-7,8-dihydropterin, an enzymatic step in folate biosynthesis pathway.</text>
</comment>
<keyword evidence="7 14" id="KW-0418">Kinase</keyword>
<evidence type="ECO:0000256" key="8">
    <source>
        <dbReference type="ARBA" id="ARBA00022840"/>
    </source>
</evidence>
<evidence type="ECO:0000256" key="11">
    <source>
        <dbReference type="ARBA" id="ARBA00029766"/>
    </source>
</evidence>
<dbReference type="PROSITE" id="PS00794">
    <property type="entry name" value="HPPK"/>
    <property type="match status" value="1"/>
</dbReference>
<keyword evidence="6" id="KW-0547">Nucleotide-binding</keyword>
<dbReference type="GO" id="GO:0016301">
    <property type="term" value="F:kinase activity"/>
    <property type="evidence" value="ECO:0007669"/>
    <property type="project" value="UniProtKB-KW"/>
</dbReference>
<evidence type="ECO:0000256" key="1">
    <source>
        <dbReference type="ARBA" id="ARBA00005051"/>
    </source>
</evidence>
<dbReference type="UniPathway" id="UPA00077">
    <property type="reaction ID" value="UER00155"/>
</dbReference>
<accession>A0A4V1A292</accession>
<keyword evidence="9" id="KW-0289">Folate biosynthesis</keyword>
<dbReference type="NCBIfam" id="TIGR01498">
    <property type="entry name" value="folK"/>
    <property type="match status" value="1"/>
</dbReference>
<evidence type="ECO:0000259" key="13">
    <source>
        <dbReference type="PROSITE" id="PS00794"/>
    </source>
</evidence>
<dbReference type="GO" id="GO:0046656">
    <property type="term" value="P:folic acid biosynthetic process"/>
    <property type="evidence" value="ECO:0007669"/>
    <property type="project" value="UniProtKB-KW"/>
</dbReference>
<reference evidence="14 15" key="1">
    <citation type="submission" date="2018-07" db="EMBL/GenBank/DDBJ databases">
        <title>Exploring interactions and the metabolic potential of the ultra-small soil bacteria Hylemonella gracilis.</title>
        <authorList>
            <person name="Tyc O."/>
            <person name="Kulkarni P."/>
            <person name="Gawehns F."/>
            <person name="Hundscheid M."/>
            <person name="Zweers H."/>
            <person name="Garbeva P."/>
        </authorList>
    </citation>
    <scope>NUCLEOTIDE SEQUENCE [LARGE SCALE GENOMIC DNA]</scope>
    <source>
        <strain evidence="14 15">NS1</strain>
    </source>
</reference>
<protein>
    <recommendedName>
        <fullName evidence="4">2-amino-4-hydroxy-6-hydroxymethyldihydropteridine pyrophosphokinase</fullName>
        <ecNumber evidence="3">2.7.6.3</ecNumber>
    </recommendedName>
    <alternativeName>
        <fullName evidence="11">6-hydroxymethyl-7,8-dihydropterin pyrophosphokinase</fullName>
    </alternativeName>
    <alternativeName>
        <fullName evidence="12">7,8-dihydro-6-hydroxymethylpterin-pyrophosphokinase</fullName>
    </alternativeName>
</protein>
<evidence type="ECO:0000256" key="12">
    <source>
        <dbReference type="ARBA" id="ARBA00033413"/>
    </source>
</evidence>
<keyword evidence="5 14" id="KW-0808">Transferase</keyword>
<dbReference type="EMBL" id="CP031395">
    <property type="protein sequence ID" value="QBK05239.1"/>
    <property type="molecule type" value="Genomic_DNA"/>
</dbReference>